<dbReference type="KEGG" id="dmm:dnm_005270"/>
<sequence>MDNKDIIISEKQATSSEILLYQTEDGKSKIEVRLEEETVWLSQKMLAELFQVTVPTISEHIGNIFKEGELNKNSVIRKFRITASDNKKYMTNFYNLDMIMSVGYRVRSLRGTQFRQWATERLREYMIKGFVLDDERLKEGQSFAGDYFDELLERIRDIRASEKRFYQKIRDIYKLAIDYDSKAEETQEFFKIVQNKLHWAITGKTAAELIAERADADKPNMGLTSWKGAKLRKSDVTIGKNYLRENEIRQLNRIVTMYLDYAEMQAEQRQPVYMRQWKEKLDAFLKFNEKDILKNAGKVSMEIAKNLAVTEYEKFNLKRLEYDKQKDDKEFEQIARQLEKNKNST</sequence>
<dbReference type="PANTHER" id="PTHR35810:SF1">
    <property type="entry name" value="CYTOPLASMIC PROTEIN"/>
    <property type="match status" value="1"/>
</dbReference>
<evidence type="ECO:0008006" key="3">
    <source>
        <dbReference type="Google" id="ProtNLM"/>
    </source>
</evidence>
<dbReference type="PANTHER" id="PTHR35810">
    <property type="entry name" value="CYTOPLASMIC PROTEIN-RELATED"/>
    <property type="match status" value="1"/>
</dbReference>
<name>A0A975BFV8_9BACT</name>
<dbReference type="Pfam" id="PF13310">
    <property type="entry name" value="Virulence_RhuM"/>
    <property type="match status" value="1"/>
</dbReference>
<keyword evidence="2" id="KW-1185">Reference proteome</keyword>
<accession>A0A975BFV8</accession>
<dbReference type="InterPro" id="IPR011204">
    <property type="entry name" value="Virulence_RhuM-like"/>
</dbReference>
<dbReference type="Proteomes" id="UP000663722">
    <property type="component" value="Chromosome"/>
</dbReference>
<dbReference type="AlphaFoldDB" id="A0A975BFV8"/>
<evidence type="ECO:0000313" key="1">
    <source>
        <dbReference type="EMBL" id="QTA84530.1"/>
    </source>
</evidence>
<protein>
    <recommendedName>
        <fullName evidence="3">Hydroxyacid dehydrogenase</fullName>
    </recommendedName>
</protein>
<dbReference type="RefSeq" id="WP_207680978.1">
    <property type="nucleotide sequence ID" value="NZ_CP061800.1"/>
</dbReference>
<evidence type="ECO:0000313" key="2">
    <source>
        <dbReference type="Proteomes" id="UP000663722"/>
    </source>
</evidence>
<proteinExistence type="predicted"/>
<organism evidence="1 2">
    <name type="scientific">Desulfonema magnum</name>
    <dbReference type="NCBI Taxonomy" id="45655"/>
    <lineage>
        <taxon>Bacteria</taxon>
        <taxon>Pseudomonadati</taxon>
        <taxon>Thermodesulfobacteriota</taxon>
        <taxon>Desulfobacteria</taxon>
        <taxon>Desulfobacterales</taxon>
        <taxon>Desulfococcaceae</taxon>
        <taxon>Desulfonema</taxon>
    </lineage>
</organism>
<dbReference type="PIRSF" id="PIRSF015268">
    <property type="entry name" value="Virulence_RhuM"/>
    <property type="match status" value="1"/>
</dbReference>
<gene>
    <name evidence="1" type="ORF">dnm_005270</name>
</gene>
<dbReference type="EMBL" id="CP061800">
    <property type="protein sequence ID" value="QTA84530.1"/>
    <property type="molecule type" value="Genomic_DNA"/>
</dbReference>
<reference evidence="1" key="1">
    <citation type="journal article" date="2021" name="Microb. Physiol.">
        <title>Proteogenomic Insights into the Physiology of Marine, Sulfate-Reducing, Filamentous Desulfonema limicola and Desulfonema magnum.</title>
        <authorList>
            <person name="Schnaars V."/>
            <person name="Wohlbrand L."/>
            <person name="Scheve S."/>
            <person name="Hinrichs C."/>
            <person name="Reinhardt R."/>
            <person name="Rabus R."/>
        </authorList>
    </citation>
    <scope>NUCLEOTIDE SEQUENCE</scope>
    <source>
        <strain evidence="1">4be13</strain>
    </source>
</reference>